<dbReference type="Pfam" id="PF09341">
    <property type="entry name" value="Pcc1"/>
    <property type="match status" value="1"/>
</dbReference>
<dbReference type="Gene3D" id="3.30.310.50">
    <property type="entry name" value="Alpha-D-phosphohexomutase, C-terminal domain"/>
    <property type="match status" value="1"/>
</dbReference>
<evidence type="ECO:0000313" key="2">
    <source>
        <dbReference type="EMBL" id="AZH24250.1"/>
    </source>
</evidence>
<dbReference type="Proteomes" id="UP000277326">
    <property type="component" value="Unassembled WGS sequence"/>
</dbReference>
<gene>
    <name evidence="3" type="ORF">ATH50_1359</name>
    <name evidence="2" type="ORF">DU502_02175</name>
</gene>
<organism evidence="3 4">
    <name type="scientific">Haloplanus aerogenes</name>
    <dbReference type="NCBI Taxonomy" id="660522"/>
    <lineage>
        <taxon>Archaea</taxon>
        <taxon>Methanobacteriati</taxon>
        <taxon>Methanobacteriota</taxon>
        <taxon>Stenosarchaea group</taxon>
        <taxon>Halobacteria</taxon>
        <taxon>Halobacteriales</taxon>
        <taxon>Haloferacaceae</taxon>
        <taxon>Haloplanus</taxon>
    </lineage>
</organism>
<dbReference type="NCBIfam" id="NF011470">
    <property type="entry name" value="PRK14887.1"/>
    <property type="match status" value="1"/>
</dbReference>
<accession>A0A3M0DR40</accession>
<dbReference type="GeneID" id="38470055"/>
<reference evidence="2 5" key="2">
    <citation type="submission" date="2018-07" db="EMBL/GenBank/DDBJ databases">
        <title>Genome sequences of Haloplanus aerogenes JCM 16430T.</title>
        <authorList>
            <person name="Kim Y.B."/>
            <person name="Roh S.W."/>
        </authorList>
    </citation>
    <scope>NUCLEOTIDE SEQUENCE [LARGE SCALE GENOMIC DNA]</scope>
    <source>
        <strain evidence="2 5">JCM 16430</strain>
    </source>
</reference>
<dbReference type="AlphaFoldDB" id="A0A3M0DR40"/>
<dbReference type="RefSeq" id="WP_121920002.1">
    <property type="nucleotide sequence ID" value="NZ_CP034145.1"/>
</dbReference>
<keyword evidence="5" id="KW-1185">Reference proteome</keyword>
<dbReference type="Proteomes" id="UP000282007">
    <property type="component" value="Chromosome"/>
</dbReference>
<reference evidence="3" key="3">
    <citation type="submission" date="2018-10" db="EMBL/GenBank/DDBJ databases">
        <authorList>
            <person name="Whitman W."/>
            <person name="Huntemann M."/>
            <person name="Clum A."/>
            <person name="Pillay M."/>
            <person name="Palaniappan K."/>
            <person name="Varghese N."/>
            <person name="Mikhailova N."/>
            <person name="Stamatis D."/>
            <person name="Reddy T."/>
            <person name="Daum C."/>
            <person name="Shapiro N."/>
            <person name="Ivanova N."/>
            <person name="Kyrpides N."/>
            <person name="Woyke T."/>
        </authorList>
    </citation>
    <scope>NUCLEOTIDE SEQUENCE</scope>
    <source>
        <strain evidence="3">CGMCC 1.10124</strain>
    </source>
</reference>
<comment type="similarity">
    <text evidence="1">Belongs to the CTAG/PCC1 family.</text>
</comment>
<protein>
    <submittedName>
        <fullName evidence="2">KEOPS complex Pcc1-like subunit</fullName>
    </submittedName>
    <submittedName>
        <fullName evidence="3">KEOPS complex subunit Pcc1</fullName>
    </submittedName>
</protein>
<evidence type="ECO:0000256" key="1">
    <source>
        <dbReference type="ARBA" id="ARBA00007073"/>
    </source>
</evidence>
<dbReference type="EMBL" id="CP034145">
    <property type="protein sequence ID" value="AZH24250.1"/>
    <property type="molecule type" value="Genomic_DNA"/>
</dbReference>
<dbReference type="OrthoDB" id="8982at2157"/>
<reference evidence="3 4" key="1">
    <citation type="journal article" date="2015" name="Stand. Genomic Sci.">
        <title>Genomic Encyclopedia of Bacterial and Archaeal Type Strains, Phase III: the genomes of soil and plant-associated and newly described type strains.</title>
        <authorList>
            <person name="Whitman W.B."/>
            <person name="Woyke T."/>
            <person name="Klenk H.P."/>
            <person name="Zhou Y."/>
            <person name="Lilburn T.G."/>
            <person name="Beck B.J."/>
            <person name="De Vos P."/>
            <person name="Vandamme P."/>
            <person name="Eisen J.A."/>
            <person name="Garrity G."/>
            <person name="Hugenholtz P."/>
            <person name="Kyrpides N.C."/>
        </authorList>
    </citation>
    <scope>NUCLEOTIDE SEQUENCE [LARGE SCALE GENOMIC DNA]</scope>
    <source>
        <strain evidence="3 4">CGMCC 1.10124</strain>
    </source>
</reference>
<evidence type="ECO:0000313" key="5">
    <source>
        <dbReference type="Proteomes" id="UP000282007"/>
    </source>
</evidence>
<evidence type="ECO:0000313" key="3">
    <source>
        <dbReference type="EMBL" id="RMB24121.1"/>
    </source>
</evidence>
<dbReference type="InterPro" id="IPR015419">
    <property type="entry name" value="CTAG/Pcc1"/>
</dbReference>
<name>A0A3M0DR40_9EURY</name>
<dbReference type="EMBL" id="REFS01000002">
    <property type="protein sequence ID" value="RMB24121.1"/>
    <property type="molecule type" value="Genomic_DNA"/>
</dbReference>
<evidence type="ECO:0000313" key="4">
    <source>
        <dbReference type="Proteomes" id="UP000277326"/>
    </source>
</evidence>
<proteinExistence type="inferred from homology"/>
<sequence>MVESSVDDAPHHLSLQFEYDTERRARTVERSVRVEVGEIDDARSAATVDRDGRTVEVRIGAADLVALRAGTNTWIRLLDVAETVAAGAETARRT</sequence>
<dbReference type="KEGG" id="haer:DU502_02175"/>